<sequence>MCCYYTSPLYQVQLWLRPVNFAKINPTPQIKVCIVGSAFG</sequence>
<protein>
    <submittedName>
        <fullName evidence="1">Uncharacterized protein</fullName>
    </submittedName>
</protein>
<proteinExistence type="predicted"/>
<organism evidence="1">
    <name type="scientific">Arundo donax</name>
    <name type="common">Giant reed</name>
    <name type="synonym">Donax arundinaceus</name>
    <dbReference type="NCBI Taxonomy" id="35708"/>
    <lineage>
        <taxon>Eukaryota</taxon>
        <taxon>Viridiplantae</taxon>
        <taxon>Streptophyta</taxon>
        <taxon>Embryophyta</taxon>
        <taxon>Tracheophyta</taxon>
        <taxon>Spermatophyta</taxon>
        <taxon>Magnoliopsida</taxon>
        <taxon>Liliopsida</taxon>
        <taxon>Poales</taxon>
        <taxon>Poaceae</taxon>
        <taxon>PACMAD clade</taxon>
        <taxon>Arundinoideae</taxon>
        <taxon>Arundineae</taxon>
        <taxon>Arundo</taxon>
    </lineage>
</organism>
<name>A0A0A9B7I4_ARUDO</name>
<dbReference type="AlphaFoldDB" id="A0A0A9B7I4"/>
<dbReference type="EMBL" id="GBRH01240765">
    <property type="protein sequence ID" value="JAD57130.1"/>
    <property type="molecule type" value="Transcribed_RNA"/>
</dbReference>
<evidence type="ECO:0000313" key="1">
    <source>
        <dbReference type="EMBL" id="JAD57130.1"/>
    </source>
</evidence>
<reference evidence="1" key="2">
    <citation type="journal article" date="2015" name="Data Brief">
        <title>Shoot transcriptome of the giant reed, Arundo donax.</title>
        <authorList>
            <person name="Barrero R.A."/>
            <person name="Guerrero F.D."/>
            <person name="Moolhuijzen P."/>
            <person name="Goolsby J.A."/>
            <person name="Tidwell J."/>
            <person name="Bellgard S.E."/>
            <person name="Bellgard M.I."/>
        </authorList>
    </citation>
    <scope>NUCLEOTIDE SEQUENCE</scope>
    <source>
        <tissue evidence="1">Shoot tissue taken approximately 20 cm above the soil surface</tissue>
    </source>
</reference>
<accession>A0A0A9B7I4</accession>
<reference evidence="1" key="1">
    <citation type="submission" date="2014-09" db="EMBL/GenBank/DDBJ databases">
        <authorList>
            <person name="Magalhaes I.L.F."/>
            <person name="Oliveira U."/>
            <person name="Santos F.R."/>
            <person name="Vidigal T.H.D.A."/>
            <person name="Brescovit A.D."/>
            <person name="Santos A.J."/>
        </authorList>
    </citation>
    <scope>NUCLEOTIDE SEQUENCE</scope>
    <source>
        <tissue evidence="1">Shoot tissue taken approximately 20 cm above the soil surface</tissue>
    </source>
</reference>